<evidence type="ECO:0000256" key="1">
    <source>
        <dbReference type="SAM" id="MobiDB-lite"/>
    </source>
</evidence>
<evidence type="ECO:0000313" key="2">
    <source>
        <dbReference type="EMBL" id="SHM28573.1"/>
    </source>
</evidence>
<sequence>MVRKNIMELLQNIELKYREISKKEANLYKSQISRWYVNGFTETYNACRRNDLRHPLEHQDYLTLADKFKLVEDLNSGSWSNDKFRKYTINLGQREGILFYIAERDLTLSMNDSPHKKKKVPIDDENSLPEDNVVSNPDSPSDYSTMPSYQSIRNDGPDLHRLYSYLREKKVVTHADENKFIQDVTHAVFSPMYVNGNRIKVLYVIRKLKDYYEKGWLTAVCKDLDITSARITKRMPTDDFTKNFPSLNFKK</sequence>
<dbReference type="AlphaFoldDB" id="A0A1M7HJS8"/>
<name>A0A1M7HJS8_XYLRU</name>
<dbReference type="EMBL" id="FRCJ01000003">
    <property type="protein sequence ID" value="SHM28573.1"/>
    <property type="molecule type" value="Genomic_DNA"/>
</dbReference>
<feature type="region of interest" description="Disordered" evidence="1">
    <location>
        <begin position="112"/>
        <end position="150"/>
    </location>
</feature>
<accession>A0A1M7HJS8</accession>
<proteinExistence type="predicted"/>
<feature type="compositionally biased region" description="Polar residues" evidence="1">
    <location>
        <begin position="133"/>
        <end position="150"/>
    </location>
</feature>
<reference evidence="2 3" key="1">
    <citation type="submission" date="2016-11" db="EMBL/GenBank/DDBJ databases">
        <authorList>
            <person name="Jaros S."/>
            <person name="Januszkiewicz K."/>
            <person name="Wedrychowicz H."/>
        </authorList>
    </citation>
    <scope>NUCLEOTIDE SEQUENCE [LARGE SCALE GENOMIC DNA]</scope>
    <source>
        <strain evidence="2 3">BPI-34</strain>
    </source>
</reference>
<protein>
    <submittedName>
        <fullName evidence="2">Uncharacterized protein</fullName>
    </submittedName>
</protein>
<organism evidence="2 3">
    <name type="scientific">Xylanibacter ruminicola</name>
    <name type="common">Prevotella ruminicola</name>
    <dbReference type="NCBI Taxonomy" id="839"/>
    <lineage>
        <taxon>Bacteria</taxon>
        <taxon>Pseudomonadati</taxon>
        <taxon>Bacteroidota</taxon>
        <taxon>Bacteroidia</taxon>
        <taxon>Bacteroidales</taxon>
        <taxon>Prevotellaceae</taxon>
        <taxon>Xylanibacter</taxon>
    </lineage>
</organism>
<dbReference type="Proteomes" id="UP000184280">
    <property type="component" value="Unassembled WGS sequence"/>
</dbReference>
<evidence type="ECO:0000313" key="3">
    <source>
        <dbReference type="Proteomes" id="UP000184280"/>
    </source>
</evidence>
<gene>
    <name evidence="2" type="ORF">SAMN04488494_1596</name>
</gene>